<protein>
    <recommendedName>
        <fullName evidence="1">Cobaltochelatase subunit CobN</fullName>
        <ecNumber evidence="1">6.6.1.2</ecNumber>
    </recommendedName>
</protein>
<dbReference type="PANTHER" id="PTHR44119">
    <property type="entry name" value="MAGNESIUM-CHELATASE SUBUNIT CHLH, CHLOROPLASTIC"/>
    <property type="match status" value="1"/>
</dbReference>
<reference evidence="3 4" key="1">
    <citation type="submission" date="2016-04" db="EMBL/GenBank/DDBJ databases">
        <title>Complete Genome Sequence of Halotalea alkalilenta IHB B 13600.</title>
        <authorList>
            <person name="Swarnkar M.K."/>
            <person name="Sharma A."/>
            <person name="Kaushal K."/>
            <person name="Soni R."/>
            <person name="Rana S."/>
            <person name="Singh A.K."/>
            <person name="Gulati A."/>
        </authorList>
    </citation>
    <scope>NUCLEOTIDE SEQUENCE [LARGE SCALE GENOMIC DNA]</scope>
    <source>
        <strain evidence="3 4">IHB B 13600</strain>
    </source>
</reference>
<dbReference type="GO" id="GO:0009236">
    <property type="term" value="P:cobalamin biosynthetic process"/>
    <property type="evidence" value="ECO:0007669"/>
    <property type="project" value="UniProtKB-UniRule"/>
</dbReference>
<evidence type="ECO:0000256" key="1">
    <source>
        <dbReference type="NCBIfam" id="TIGR02257"/>
    </source>
</evidence>
<dbReference type="KEGG" id="haa:A5892_11645"/>
<dbReference type="InterPro" id="IPR003672">
    <property type="entry name" value="CobN/Mg_chltase"/>
</dbReference>
<dbReference type="EMBL" id="CP015243">
    <property type="protein sequence ID" value="ANF58037.1"/>
    <property type="molecule type" value="Genomic_DNA"/>
</dbReference>
<evidence type="ECO:0000259" key="2">
    <source>
        <dbReference type="Pfam" id="PF02514"/>
    </source>
</evidence>
<dbReference type="STRING" id="376489.A5892_11645"/>
<dbReference type="PANTHER" id="PTHR44119:SF4">
    <property type="entry name" value="AEROBIC COBALTOCHELATASE SUBUNIT COBN"/>
    <property type="match status" value="1"/>
</dbReference>
<feature type="domain" description="CobN/magnesium chelatase" evidence="2">
    <location>
        <begin position="147"/>
        <end position="1266"/>
    </location>
</feature>
<dbReference type="NCBIfam" id="TIGR02257">
    <property type="entry name" value="cobalto_cobN"/>
    <property type="match status" value="1"/>
</dbReference>
<dbReference type="Pfam" id="PF02514">
    <property type="entry name" value="CobN-Mg_chel"/>
    <property type="match status" value="1"/>
</dbReference>
<dbReference type="InterPro" id="IPR011953">
    <property type="entry name" value="Cobalto_CobN"/>
</dbReference>
<evidence type="ECO:0000313" key="3">
    <source>
        <dbReference type="EMBL" id="ANF58037.1"/>
    </source>
</evidence>
<dbReference type="Proteomes" id="UP000077875">
    <property type="component" value="Chromosome"/>
</dbReference>
<name>A0A172YFQ8_9GAMM</name>
<dbReference type="CDD" id="cd10150">
    <property type="entry name" value="CobN_like"/>
    <property type="match status" value="1"/>
</dbReference>
<gene>
    <name evidence="3" type="ORF">A5892_11645</name>
</gene>
<proteinExistence type="predicted"/>
<dbReference type="EC" id="6.6.1.2" evidence="1"/>
<dbReference type="RefSeq" id="WP_064122944.1">
    <property type="nucleotide sequence ID" value="NZ_CP015243.1"/>
</dbReference>
<organism evidence="3 4">
    <name type="scientific">Halotalea alkalilenta</name>
    <dbReference type="NCBI Taxonomy" id="376489"/>
    <lineage>
        <taxon>Bacteria</taxon>
        <taxon>Pseudomonadati</taxon>
        <taxon>Pseudomonadota</taxon>
        <taxon>Gammaproteobacteria</taxon>
        <taxon>Oceanospirillales</taxon>
        <taxon>Halomonadaceae</taxon>
        <taxon>Halotalea</taxon>
    </lineage>
</organism>
<keyword evidence="4" id="KW-1185">Reference proteome</keyword>
<evidence type="ECO:0000313" key="4">
    <source>
        <dbReference type="Proteomes" id="UP000077875"/>
    </source>
</evidence>
<sequence>MHLFAAQPGGFSDDEGIVDLDQQPARLVILSAADSTLSLLADTAEALPAGYPSLRLANWLNLVKPAAFDLYVDKVLDARSAEAPNGTEVVVLSLLGGASYWRYGLEQLIEWSNHPGRRLIVVPGEDYEDKSLLEAGNAGAQCAYRAWRYLREGGRVNAQALYDFLRAELLEPGACRWREPRVLPRALLYHPRRGEATLEEWQAEWRSREVADRPSVLLVLYRSHLQAADTGMFDALLEVLDRAGLNTLPLAVASLKEAGCLETLNHLLERSESALIFNATGFAIGSKLNDGSAAEPSEYHCPFSRRVPVLQLVLASTTREEWACQARGLRARDLAMQVTLPELDGRIITRAVAFKSLALRHERSQINSVRFVLDPERANFVARLAAAWIRLARLDNAEKRIALVLANYPSSDARIGNGVGLDTPASSINLLRWLEQAGYAIEGAPEDGDALLEDLRATVTNQLDGLAYRPSSESLPLEQYLCHFERLPQECQSAVLERWGAPFEDPRFRAEGASGRFTISGRRFGAVFVGVQPARGFDIDQQALYHDPDLVPPHGYLAFYFWLRERFQADAVVHVGKHGNLEWLPGKGGALSNACWPEIALGPLPHVYPFIVNDPGEGAQAKRRAQAVIIDHLMPPMARAETYGELAELEELADEYYQALGVDPRREARLKTLIAAKVRETHLAEELGLDAEGDDQALLEELDAYLCEIKEASIRNGLHVLGELPARAELVETLVALLRLPRGGQAAECGLLHALAKDLGLPGDYDPLAPAKGRWQGPRPAALSAAVASPWITTGDTRERLEALARGWVDILLETGGEDARESLAALPTTRAVLDFARASLLPALERSATNERFALLEALAGRFVDPGPSGAPTRGRLDVLPTGRNFYAVDSRAIPSKTAWALGQQVADALIERYLQEHGDYPRSLGLSVWGTATMRTGGDDIAQAMALIGIEPVWAAGSQRLIDFRIIPAFQLGRPRVDVTLRVSGLFRDAFPNVIALFDAAVRKLADYQEPGDGNSIRAAVETRAAELQRRGESPPTAWRRASYRIFGAMPGAYGAGIQGLLDSGSWERERDLGGAYVQWGGYAYGQSLDGASEGSADFDAFETRLAGLDAILHNQDNREHDLLDSGDYAQFQGGMAAAANALQGRRPALYFGDHADPARPRVRALKEELNRVVRARLLNPKWQAAMRRHGYKGAFEMAASVDYLFGFDATTGIVDDYQYDLIQDSLLEAPLNREFFANHNPQAGREIGERLLEAAQRGMWRVEPSRRERLEAMLLEIDDSEERMD</sequence>
<dbReference type="GO" id="GO:0051116">
    <property type="term" value="F:cobaltochelatase activity"/>
    <property type="evidence" value="ECO:0007669"/>
    <property type="project" value="UniProtKB-UniRule"/>
</dbReference>
<accession>A0A172YFQ8</accession>